<keyword evidence="4 8" id="KW-0032">Aminotransferase</keyword>
<dbReference type="PANTHER" id="PTHR42790">
    <property type="entry name" value="AMINOTRANSFERASE"/>
    <property type="match status" value="1"/>
</dbReference>
<evidence type="ECO:0000256" key="1">
    <source>
        <dbReference type="ARBA" id="ARBA00001933"/>
    </source>
</evidence>
<feature type="domain" description="Aminotransferase class I/classII large" evidence="7">
    <location>
        <begin position="33"/>
        <end position="383"/>
    </location>
</feature>
<evidence type="ECO:0000256" key="4">
    <source>
        <dbReference type="ARBA" id="ARBA00022576"/>
    </source>
</evidence>
<evidence type="ECO:0000256" key="5">
    <source>
        <dbReference type="ARBA" id="ARBA00022679"/>
    </source>
</evidence>
<name>A0A9D1S482_9FIRM</name>
<dbReference type="InterPro" id="IPR015421">
    <property type="entry name" value="PyrdxlP-dep_Trfase_major"/>
</dbReference>
<dbReference type="InterPro" id="IPR015424">
    <property type="entry name" value="PyrdxlP-dep_Trfase"/>
</dbReference>
<proteinExistence type="inferred from homology"/>
<keyword evidence="5" id="KW-0808">Transferase</keyword>
<evidence type="ECO:0000256" key="2">
    <source>
        <dbReference type="ARBA" id="ARBA00007441"/>
    </source>
</evidence>
<comment type="similarity">
    <text evidence="2">Belongs to the class-I pyridoxal-phosphate-dependent aminotransferase family.</text>
</comment>
<dbReference type="GO" id="GO:0008483">
    <property type="term" value="F:transaminase activity"/>
    <property type="evidence" value="ECO:0007669"/>
    <property type="project" value="UniProtKB-KW"/>
</dbReference>
<dbReference type="CDD" id="cd00609">
    <property type="entry name" value="AAT_like"/>
    <property type="match status" value="1"/>
</dbReference>
<dbReference type="InterPro" id="IPR015422">
    <property type="entry name" value="PyrdxlP-dep_Trfase_small"/>
</dbReference>
<accession>A0A9D1S482</accession>
<dbReference type="Gene3D" id="3.90.1150.10">
    <property type="entry name" value="Aspartate Aminotransferase, domain 1"/>
    <property type="match status" value="1"/>
</dbReference>
<dbReference type="PANTHER" id="PTHR42790:SF19">
    <property type="entry name" value="KYNURENINE_ALPHA-AMINOADIPATE AMINOTRANSFERASE, MITOCHONDRIAL"/>
    <property type="match status" value="1"/>
</dbReference>
<evidence type="ECO:0000256" key="6">
    <source>
        <dbReference type="ARBA" id="ARBA00022898"/>
    </source>
</evidence>
<dbReference type="Proteomes" id="UP000824123">
    <property type="component" value="Unassembled WGS sequence"/>
</dbReference>
<dbReference type="GO" id="GO:0030170">
    <property type="term" value="F:pyridoxal phosphate binding"/>
    <property type="evidence" value="ECO:0007669"/>
    <property type="project" value="InterPro"/>
</dbReference>
<dbReference type="Gene3D" id="3.40.640.10">
    <property type="entry name" value="Type I PLP-dependent aspartate aminotransferase-like (Major domain)"/>
    <property type="match status" value="1"/>
</dbReference>
<dbReference type="GO" id="GO:1901605">
    <property type="term" value="P:alpha-amino acid metabolic process"/>
    <property type="evidence" value="ECO:0007669"/>
    <property type="project" value="TreeGrafter"/>
</dbReference>
<comment type="subunit">
    <text evidence="3">Homodimer.</text>
</comment>
<evidence type="ECO:0000313" key="9">
    <source>
        <dbReference type="Proteomes" id="UP000824123"/>
    </source>
</evidence>
<evidence type="ECO:0000256" key="3">
    <source>
        <dbReference type="ARBA" id="ARBA00011738"/>
    </source>
</evidence>
<reference evidence="8" key="1">
    <citation type="submission" date="2020-10" db="EMBL/GenBank/DDBJ databases">
        <authorList>
            <person name="Gilroy R."/>
        </authorList>
    </citation>
    <scope>NUCLEOTIDE SEQUENCE</scope>
    <source>
        <strain evidence="8">ChiSxjej2B14-8506</strain>
    </source>
</reference>
<sequence length="394" mass="43102">MQFDSSIFADQIRDLNGSAIREIFHLLKVPGMISFAGGNPASSALEPDVVSDILREALATDGVNILQYGATEGYAPLRESIAEFVNGCGVTASPDDILPVTGSQQGMDLLCKALINPGDAILAEDPTFLGVLQTMRMYRANIQPIATDEFGAIPESVEEQIKAYKPKLMYIIPTFQNPSGKTLPLERRRKLAELANKYGVVLAEDDPYRDLRYAGEPLPAIKSFDTDGWVVYLGSFSKLISPGIRVGYAIANPTLMRKLVIGKQSVDVHTSTLSQAVVDGYLRRGLMQPHIVKICASYKQQLDLMLDLFKLFPAGVTHTSPQGGLFVWAELPEGMDALAMLPEVTRKGVAYVPGTHFYINGGHLNTLRLNFSNAPLDKIQRGMELLAEAFAEHM</sequence>
<evidence type="ECO:0000259" key="7">
    <source>
        <dbReference type="Pfam" id="PF00155"/>
    </source>
</evidence>
<keyword evidence="6" id="KW-0663">Pyridoxal phosphate</keyword>
<evidence type="ECO:0000313" key="8">
    <source>
        <dbReference type="EMBL" id="HIU46281.1"/>
    </source>
</evidence>
<gene>
    <name evidence="8" type="ORF">IAC59_03365</name>
</gene>
<dbReference type="InterPro" id="IPR050859">
    <property type="entry name" value="Class-I_PLP-dep_aminotransf"/>
</dbReference>
<dbReference type="Pfam" id="PF00155">
    <property type="entry name" value="Aminotran_1_2"/>
    <property type="match status" value="1"/>
</dbReference>
<dbReference type="AlphaFoldDB" id="A0A9D1S482"/>
<organism evidence="8 9">
    <name type="scientific">Candidatus Fimadaptatus faecigallinarum</name>
    <dbReference type="NCBI Taxonomy" id="2840814"/>
    <lineage>
        <taxon>Bacteria</taxon>
        <taxon>Bacillati</taxon>
        <taxon>Bacillota</taxon>
        <taxon>Clostridia</taxon>
        <taxon>Eubacteriales</taxon>
        <taxon>Candidatus Fimadaptatus</taxon>
    </lineage>
</organism>
<dbReference type="InterPro" id="IPR004839">
    <property type="entry name" value="Aminotransferase_I/II_large"/>
</dbReference>
<dbReference type="FunFam" id="3.40.640.10:FF:000053">
    <property type="entry name" value="Aminotransferase, class I"/>
    <property type="match status" value="1"/>
</dbReference>
<comment type="cofactor">
    <cofactor evidence="1">
        <name>pyridoxal 5'-phosphate</name>
        <dbReference type="ChEBI" id="CHEBI:597326"/>
    </cofactor>
</comment>
<protein>
    <submittedName>
        <fullName evidence="8">PLP-dependent aminotransferase family protein</fullName>
    </submittedName>
</protein>
<reference evidence="8" key="2">
    <citation type="journal article" date="2021" name="PeerJ">
        <title>Extensive microbial diversity within the chicken gut microbiome revealed by metagenomics and culture.</title>
        <authorList>
            <person name="Gilroy R."/>
            <person name="Ravi A."/>
            <person name="Getino M."/>
            <person name="Pursley I."/>
            <person name="Horton D.L."/>
            <person name="Alikhan N.F."/>
            <person name="Baker D."/>
            <person name="Gharbi K."/>
            <person name="Hall N."/>
            <person name="Watson M."/>
            <person name="Adriaenssens E.M."/>
            <person name="Foster-Nyarko E."/>
            <person name="Jarju S."/>
            <person name="Secka A."/>
            <person name="Antonio M."/>
            <person name="Oren A."/>
            <person name="Chaudhuri R.R."/>
            <person name="La Ragione R."/>
            <person name="Hildebrand F."/>
            <person name="Pallen M.J."/>
        </authorList>
    </citation>
    <scope>NUCLEOTIDE SEQUENCE</scope>
    <source>
        <strain evidence="8">ChiSxjej2B14-8506</strain>
    </source>
</reference>
<dbReference type="EMBL" id="DVNK01000025">
    <property type="protein sequence ID" value="HIU46281.1"/>
    <property type="molecule type" value="Genomic_DNA"/>
</dbReference>
<dbReference type="SUPFAM" id="SSF53383">
    <property type="entry name" value="PLP-dependent transferases"/>
    <property type="match status" value="1"/>
</dbReference>
<comment type="caution">
    <text evidence="8">The sequence shown here is derived from an EMBL/GenBank/DDBJ whole genome shotgun (WGS) entry which is preliminary data.</text>
</comment>